<feature type="domain" description="ArsA/GET3 Anion-transporting ATPase-like" evidence="2">
    <location>
        <begin position="15"/>
        <end position="322"/>
    </location>
</feature>
<dbReference type="PaxDb" id="768679-TTX_0112"/>
<dbReference type="PATRIC" id="fig|768679.9.peg.116"/>
<dbReference type="PANTHER" id="PTHR10803">
    <property type="entry name" value="ARSENICAL PUMP-DRIVING ATPASE ARSENITE-TRANSLOCATING ATPASE"/>
    <property type="match status" value="1"/>
</dbReference>
<dbReference type="OrthoDB" id="46198at2157"/>
<keyword evidence="4" id="KW-1185">Reference proteome</keyword>
<comment type="similarity">
    <text evidence="1">Belongs to the arsA ATPase family.</text>
</comment>
<dbReference type="Proteomes" id="UP000002654">
    <property type="component" value="Chromosome"/>
</dbReference>
<organism evidence="3 4">
    <name type="scientific">Thermoproteus tenax (strain ATCC 35583 / DSM 2078 / JCM 9277 / NBRC 100435 / Kra 1)</name>
    <dbReference type="NCBI Taxonomy" id="768679"/>
    <lineage>
        <taxon>Archaea</taxon>
        <taxon>Thermoproteota</taxon>
        <taxon>Thermoprotei</taxon>
        <taxon>Thermoproteales</taxon>
        <taxon>Thermoproteaceae</taxon>
        <taxon>Thermoproteus</taxon>
    </lineage>
</organism>
<evidence type="ECO:0000259" key="2">
    <source>
        <dbReference type="Pfam" id="PF02374"/>
    </source>
</evidence>
<evidence type="ECO:0000256" key="1">
    <source>
        <dbReference type="ARBA" id="ARBA00011040"/>
    </source>
</evidence>
<dbReference type="NCBIfam" id="TIGR00345">
    <property type="entry name" value="GET3_arsA_TRC40"/>
    <property type="match status" value="1"/>
</dbReference>
<dbReference type="PANTHER" id="PTHR10803:SF3">
    <property type="entry name" value="ATPASE GET3"/>
    <property type="match status" value="1"/>
</dbReference>
<name>G4RMF7_THETK</name>
<evidence type="ECO:0000313" key="4">
    <source>
        <dbReference type="Proteomes" id="UP000002654"/>
    </source>
</evidence>
<dbReference type="SUPFAM" id="SSF52540">
    <property type="entry name" value="P-loop containing nucleoside triphosphate hydrolases"/>
    <property type="match status" value="1"/>
</dbReference>
<dbReference type="GeneID" id="11263120"/>
<dbReference type="EMBL" id="FN869859">
    <property type="protein sequence ID" value="CCC80788.1"/>
    <property type="molecule type" value="Genomic_DNA"/>
</dbReference>
<dbReference type="Gene3D" id="3.40.50.300">
    <property type="entry name" value="P-loop containing nucleotide triphosphate hydrolases"/>
    <property type="match status" value="1"/>
</dbReference>
<dbReference type="KEGG" id="ttn:TTX_0112"/>
<dbReference type="AlphaFoldDB" id="G4RMF7"/>
<gene>
    <name evidence="3" type="primary">arsA1</name>
    <name evidence="3" type="ordered locus">TTX_0112</name>
</gene>
<dbReference type="InterPro" id="IPR027417">
    <property type="entry name" value="P-loop_NTPase"/>
</dbReference>
<sequence length="333" mass="38109">MIGLKGLLERKPKLKVIIYAGKGGLGKTTLSAATSLLLSRDKRVLVFSTDPQASLSDVFERDVFGKGEVQIAENLYVLEIDADKRINEYVTSIKRKIIDMYKLDKLPPDLEEYIDSAAAEPAMYESAVYDAMVDVVSEGKYDYYIFDMPPFGHGIRMIAMADILSKWVEKITELRQQAYDYGRVASSLKRAKLTYEDEILKELQYIRDRIVAFRNIITNRESASFMVVVTPEKMSILDTEKAIEMFSSLGLEVSGIVVNQVYPPELSKDPRTPEYIRNRIEEQRKYMDEIRRKFGDLVISVVPMLNREPKGLEALSIVAKELWSPSRPFEEYL</sequence>
<dbReference type="EC" id="3.6.3.16" evidence="3"/>
<dbReference type="GO" id="GO:0005524">
    <property type="term" value="F:ATP binding"/>
    <property type="evidence" value="ECO:0007669"/>
    <property type="project" value="InterPro"/>
</dbReference>
<dbReference type="Pfam" id="PF02374">
    <property type="entry name" value="ArsA_ATPase"/>
    <property type="match status" value="1"/>
</dbReference>
<dbReference type="STRING" id="768679.TTX_0112"/>
<proteinExistence type="inferred from homology"/>
<dbReference type="CDD" id="cd02035">
    <property type="entry name" value="ArsA"/>
    <property type="match status" value="1"/>
</dbReference>
<protein>
    <submittedName>
        <fullName evidence="3">Anion (Arsenite)-transporting ATPase</fullName>
        <ecNumber evidence="3">3.6.3.16</ecNumber>
    </submittedName>
</protein>
<keyword evidence="3" id="KW-0378">Hydrolase</keyword>
<evidence type="ECO:0000313" key="3">
    <source>
        <dbReference type="EMBL" id="CCC80788.1"/>
    </source>
</evidence>
<dbReference type="HOGENOM" id="CLU_040761_4_0_2"/>
<accession>G4RMF7</accession>
<dbReference type="RefSeq" id="WP_014126046.1">
    <property type="nucleotide sequence ID" value="NC_016070.1"/>
</dbReference>
<dbReference type="eggNOG" id="arCOG02849">
    <property type="taxonomic scope" value="Archaea"/>
</dbReference>
<dbReference type="GO" id="GO:0016887">
    <property type="term" value="F:ATP hydrolysis activity"/>
    <property type="evidence" value="ECO:0007669"/>
    <property type="project" value="InterPro"/>
</dbReference>
<dbReference type="InterPro" id="IPR016300">
    <property type="entry name" value="ATPase_ArsA/GET3"/>
</dbReference>
<dbReference type="InterPro" id="IPR025723">
    <property type="entry name" value="ArsA/GET3_ATPase-like"/>
</dbReference>
<reference evidence="3 4" key="1">
    <citation type="journal article" date="2011" name="PLoS ONE">
        <title>The complete genome sequence of Thermoproteus tenax: a physiologically versatile member of the Crenarchaeota.</title>
        <authorList>
            <person name="Siebers B."/>
            <person name="Zaparty M."/>
            <person name="Raddatz G."/>
            <person name="Tjaden B."/>
            <person name="Albers S.V."/>
            <person name="Bell S.D."/>
            <person name="Blombach F."/>
            <person name="Kletzin A."/>
            <person name="Kyrpides N."/>
            <person name="Lanz C."/>
            <person name="Plagens A."/>
            <person name="Rampp M."/>
            <person name="Rosinus A."/>
            <person name="von Jan M."/>
            <person name="Makarova K.S."/>
            <person name="Klenk H.P."/>
            <person name="Schuster S.C."/>
            <person name="Hensel R."/>
        </authorList>
    </citation>
    <scope>NUCLEOTIDE SEQUENCE [LARGE SCALE GENOMIC DNA]</scope>
    <source>
        <strain evidence="4">ATCC 35583 / DSM 2078 / JCM 9277 / NBRC 100435 / Kra 1</strain>
    </source>
</reference>